<feature type="transmembrane region" description="Helical" evidence="6">
    <location>
        <begin position="110"/>
        <end position="131"/>
    </location>
</feature>
<keyword evidence="3 6" id="KW-0812">Transmembrane</keyword>
<comment type="caution">
    <text evidence="8">The sequence shown here is derived from an EMBL/GenBank/DDBJ whole genome shotgun (WGS) entry which is preliminary data.</text>
</comment>
<keyword evidence="5 6" id="KW-0472">Membrane</keyword>
<dbReference type="PANTHER" id="PTHR38459">
    <property type="entry name" value="PROPHAGE BACTOPRENOL-LINKED GLUCOSE TRANSLOCASE HOMOLOG"/>
    <property type="match status" value="1"/>
</dbReference>
<reference evidence="9" key="1">
    <citation type="journal article" date="2019" name="Int. J. Syst. Evol. Microbiol.">
        <title>The Global Catalogue of Microorganisms (GCM) 10K type strain sequencing project: providing services to taxonomists for standard genome sequencing and annotation.</title>
        <authorList>
            <consortium name="The Broad Institute Genomics Platform"/>
            <consortium name="The Broad Institute Genome Sequencing Center for Infectious Disease"/>
            <person name="Wu L."/>
            <person name="Ma J."/>
        </authorList>
    </citation>
    <scope>NUCLEOTIDE SEQUENCE [LARGE SCALE GENOMIC DNA]</scope>
    <source>
        <strain evidence="9">CGMCC 1.19029</strain>
    </source>
</reference>
<gene>
    <name evidence="8" type="ORF">ACFO0J_01600</name>
</gene>
<dbReference type="EMBL" id="JBHSDY010000001">
    <property type="protein sequence ID" value="MFC4296732.1"/>
    <property type="molecule type" value="Genomic_DNA"/>
</dbReference>
<evidence type="ECO:0000256" key="1">
    <source>
        <dbReference type="ARBA" id="ARBA00004141"/>
    </source>
</evidence>
<evidence type="ECO:0000256" key="5">
    <source>
        <dbReference type="ARBA" id="ARBA00023136"/>
    </source>
</evidence>
<dbReference type="Pfam" id="PF04138">
    <property type="entry name" value="GtrA_DPMS_TM"/>
    <property type="match status" value="1"/>
</dbReference>
<name>A0ABV8RUB2_9BURK</name>
<evidence type="ECO:0000313" key="8">
    <source>
        <dbReference type="EMBL" id="MFC4296732.1"/>
    </source>
</evidence>
<evidence type="ECO:0000313" key="9">
    <source>
        <dbReference type="Proteomes" id="UP001595756"/>
    </source>
</evidence>
<feature type="transmembrane region" description="Helical" evidence="6">
    <location>
        <begin position="44"/>
        <end position="62"/>
    </location>
</feature>
<keyword evidence="9" id="KW-1185">Reference proteome</keyword>
<evidence type="ECO:0000256" key="6">
    <source>
        <dbReference type="SAM" id="Phobius"/>
    </source>
</evidence>
<evidence type="ECO:0000256" key="4">
    <source>
        <dbReference type="ARBA" id="ARBA00022989"/>
    </source>
</evidence>
<feature type="transmembrane region" description="Helical" evidence="6">
    <location>
        <begin position="83"/>
        <end position="104"/>
    </location>
</feature>
<dbReference type="PANTHER" id="PTHR38459:SF1">
    <property type="entry name" value="PROPHAGE BACTOPRENOL-LINKED GLUCOSE TRANSLOCASE HOMOLOG"/>
    <property type="match status" value="1"/>
</dbReference>
<protein>
    <submittedName>
        <fullName evidence="8">GtrA family protein</fullName>
    </submittedName>
</protein>
<organism evidence="8 9">
    <name type="scientific">Castellaniella hirudinis</name>
    <dbReference type="NCBI Taxonomy" id="1144617"/>
    <lineage>
        <taxon>Bacteria</taxon>
        <taxon>Pseudomonadati</taxon>
        <taxon>Pseudomonadota</taxon>
        <taxon>Betaproteobacteria</taxon>
        <taxon>Burkholderiales</taxon>
        <taxon>Alcaligenaceae</taxon>
        <taxon>Castellaniella</taxon>
    </lineage>
</organism>
<dbReference type="InterPro" id="IPR051401">
    <property type="entry name" value="GtrA_CellWall_Glycosyl"/>
</dbReference>
<accession>A0ABV8RUB2</accession>
<proteinExistence type="inferred from homology"/>
<evidence type="ECO:0000259" key="7">
    <source>
        <dbReference type="Pfam" id="PF04138"/>
    </source>
</evidence>
<evidence type="ECO:0000256" key="2">
    <source>
        <dbReference type="ARBA" id="ARBA00009399"/>
    </source>
</evidence>
<sequence>MLDSFLSLWRRKILSQFIKYTLVGIFTNIAGYAAYLLITGFGLSPKLTVTLVYGVSALINFLTNRQFTFQHDGHLGRAGIRYILAQLAGYLINLLILVLFVDWLGYPHQYIQAIAILVVAVFLFVLSRYFVFAPDASGKDGGL</sequence>
<feature type="transmembrane region" description="Helical" evidence="6">
    <location>
        <begin position="20"/>
        <end position="38"/>
    </location>
</feature>
<evidence type="ECO:0000256" key="3">
    <source>
        <dbReference type="ARBA" id="ARBA00022692"/>
    </source>
</evidence>
<dbReference type="Proteomes" id="UP001595756">
    <property type="component" value="Unassembled WGS sequence"/>
</dbReference>
<feature type="domain" description="GtrA/DPMS transmembrane" evidence="7">
    <location>
        <begin position="19"/>
        <end position="132"/>
    </location>
</feature>
<keyword evidence="4 6" id="KW-1133">Transmembrane helix</keyword>
<dbReference type="RefSeq" id="WP_376811311.1">
    <property type="nucleotide sequence ID" value="NZ_JBHSDY010000001.1"/>
</dbReference>
<comment type="similarity">
    <text evidence="2">Belongs to the GtrA family.</text>
</comment>
<comment type="subcellular location">
    <subcellularLocation>
        <location evidence="1">Membrane</location>
        <topology evidence="1">Multi-pass membrane protein</topology>
    </subcellularLocation>
</comment>
<dbReference type="InterPro" id="IPR007267">
    <property type="entry name" value="GtrA_DPMS_TM"/>
</dbReference>